<protein>
    <recommendedName>
        <fullName evidence="3 9">Guanylate kinase</fullName>
        <ecNumber evidence="2 9">2.7.4.8</ecNumber>
    </recommendedName>
    <alternativeName>
        <fullName evidence="8 9">GMP kinase</fullName>
    </alternativeName>
</protein>
<dbReference type="PROSITE" id="PS50052">
    <property type="entry name" value="GUANYLATE_KINASE_2"/>
    <property type="match status" value="1"/>
</dbReference>
<dbReference type="GO" id="GO:0005829">
    <property type="term" value="C:cytosol"/>
    <property type="evidence" value="ECO:0007669"/>
    <property type="project" value="TreeGrafter"/>
</dbReference>
<dbReference type="PANTHER" id="PTHR23117:SF13">
    <property type="entry name" value="GUANYLATE KINASE"/>
    <property type="match status" value="1"/>
</dbReference>
<evidence type="ECO:0000256" key="3">
    <source>
        <dbReference type="ARBA" id="ARBA00016296"/>
    </source>
</evidence>
<evidence type="ECO:0000256" key="1">
    <source>
        <dbReference type="ARBA" id="ARBA00005790"/>
    </source>
</evidence>
<evidence type="ECO:0000313" key="11">
    <source>
        <dbReference type="EMBL" id="QIJ71978.1"/>
    </source>
</evidence>
<dbReference type="EMBL" id="CP048877">
    <property type="protein sequence ID" value="QIJ71978.1"/>
    <property type="molecule type" value="Genomic_DNA"/>
</dbReference>
<proteinExistence type="inferred from homology"/>
<dbReference type="EC" id="2.7.4.8" evidence="2 9"/>
<dbReference type="Gene3D" id="3.40.50.300">
    <property type="entry name" value="P-loop containing nucleotide triphosphate hydrolases"/>
    <property type="match status" value="1"/>
</dbReference>
<dbReference type="CDD" id="cd00071">
    <property type="entry name" value="GMPK"/>
    <property type="match status" value="1"/>
</dbReference>
<comment type="similarity">
    <text evidence="1 9">Belongs to the guanylate kinase family.</text>
</comment>
<evidence type="ECO:0000313" key="12">
    <source>
        <dbReference type="Proteomes" id="UP000502179"/>
    </source>
</evidence>
<dbReference type="Proteomes" id="UP000502179">
    <property type="component" value="Chromosome"/>
</dbReference>
<dbReference type="KEGG" id="tav:G4V39_06735"/>
<dbReference type="GO" id="GO:0005524">
    <property type="term" value="F:ATP binding"/>
    <property type="evidence" value="ECO:0007669"/>
    <property type="project" value="UniProtKB-UniRule"/>
</dbReference>
<evidence type="ECO:0000256" key="9">
    <source>
        <dbReference type="HAMAP-Rule" id="MF_00328"/>
    </source>
</evidence>
<keyword evidence="12" id="KW-1185">Reference proteome</keyword>
<reference evidence="11 12" key="1">
    <citation type="submission" date="2020-02" db="EMBL/GenBank/DDBJ databases">
        <title>Genome analysis of Thermosulfuriphilus ammonigenes ST65T, an anaerobic thermophilic chemolithoautotrophic bacterium isolated from a deep-sea hydrothermal vent.</title>
        <authorList>
            <person name="Slobodkina G."/>
            <person name="Allioux M."/>
            <person name="Merkel A."/>
            <person name="Alain K."/>
            <person name="Jebbar M."/>
            <person name="Slobodkin A."/>
        </authorList>
    </citation>
    <scope>NUCLEOTIDE SEQUENCE [LARGE SCALE GENOMIC DNA]</scope>
    <source>
        <strain evidence="11 12">ST65</strain>
    </source>
</reference>
<dbReference type="HAMAP" id="MF_00328">
    <property type="entry name" value="Guanylate_kinase"/>
    <property type="match status" value="1"/>
</dbReference>
<organism evidence="11 12">
    <name type="scientific">Thermosulfuriphilus ammonigenes</name>
    <dbReference type="NCBI Taxonomy" id="1936021"/>
    <lineage>
        <taxon>Bacteria</taxon>
        <taxon>Pseudomonadati</taxon>
        <taxon>Thermodesulfobacteriota</taxon>
        <taxon>Thermodesulfobacteria</taxon>
        <taxon>Thermodesulfobacteriales</taxon>
        <taxon>Thermodesulfobacteriaceae</taxon>
        <taxon>Thermosulfuriphilus</taxon>
    </lineage>
</organism>
<evidence type="ECO:0000256" key="4">
    <source>
        <dbReference type="ARBA" id="ARBA00022679"/>
    </source>
</evidence>
<evidence type="ECO:0000256" key="2">
    <source>
        <dbReference type="ARBA" id="ARBA00012961"/>
    </source>
</evidence>
<evidence type="ECO:0000256" key="5">
    <source>
        <dbReference type="ARBA" id="ARBA00022741"/>
    </source>
</evidence>
<dbReference type="FunFam" id="3.30.63.10:FF:000002">
    <property type="entry name" value="Guanylate kinase 1"/>
    <property type="match status" value="1"/>
</dbReference>
<keyword evidence="7 9" id="KW-0067">ATP-binding</keyword>
<dbReference type="SUPFAM" id="SSF52540">
    <property type="entry name" value="P-loop containing nucleoside triphosphate hydrolases"/>
    <property type="match status" value="1"/>
</dbReference>
<dbReference type="AlphaFoldDB" id="A0A6G7PX01"/>
<evidence type="ECO:0000259" key="10">
    <source>
        <dbReference type="PROSITE" id="PS50052"/>
    </source>
</evidence>
<dbReference type="Pfam" id="PF00625">
    <property type="entry name" value="Guanylate_kin"/>
    <property type="match status" value="1"/>
</dbReference>
<dbReference type="InterPro" id="IPR017665">
    <property type="entry name" value="Guanylate_kinase"/>
</dbReference>
<comment type="subcellular location">
    <subcellularLocation>
        <location evidence="9">Cytoplasm</location>
    </subcellularLocation>
</comment>
<evidence type="ECO:0000256" key="8">
    <source>
        <dbReference type="ARBA" id="ARBA00030128"/>
    </source>
</evidence>
<dbReference type="SMART" id="SM00072">
    <property type="entry name" value="GuKc"/>
    <property type="match status" value="1"/>
</dbReference>
<comment type="function">
    <text evidence="9">Essential for recycling GMP and indirectly, cGMP.</text>
</comment>
<dbReference type="RefSeq" id="WP_166032195.1">
    <property type="nucleotide sequence ID" value="NZ_CP048877.1"/>
</dbReference>
<feature type="binding site" evidence="9">
    <location>
        <begin position="11"/>
        <end position="18"/>
    </location>
    <ligand>
        <name>ATP</name>
        <dbReference type="ChEBI" id="CHEBI:30616"/>
    </ligand>
</feature>
<evidence type="ECO:0000256" key="6">
    <source>
        <dbReference type="ARBA" id="ARBA00022777"/>
    </source>
</evidence>
<dbReference type="InterPro" id="IPR020590">
    <property type="entry name" value="Guanylate_kinase_CS"/>
</dbReference>
<sequence>MRRGCLMVISAPSGAGKTTLIRQLLRLEKNLIFSVSHTTRSPRPGEVEGKDYYFVSREEFESLVAAGAFLEWAEVHGNLYGTSMEKIREHLDSGRDVVLDIDVQGARQVRKKMGLEAALIFILPPSWSELERRLRSRGTEDEASLRRRLDAARQEIQAASEFDYLVLNDRFDRALSALRSILTAERLRSFRHSDLLRQWLT</sequence>
<dbReference type="InterPro" id="IPR008144">
    <property type="entry name" value="Guanylate_kin-like_dom"/>
</dbReference>
<dbReference type="Gene3D" id="3.30.63.10">
    <property type="entry name" value="Guanylate Kinase phosphate binding domain"/>
    <property type="match status" value="1"/>
</dbReference>
<keyword evidence="6 9" id="KW-0418">Kinase</keyword>
<dbReference type="PROSITE" id="PS00856">
    <property type="entry name" value="GUANYLATE_KINASE_1"/>
    <property type="match status" value="1"/>
</dbReference>
<keyword evidence="5 9" id="KW-0547">Nucleotide-binding</keyword>
<keyword evidence="9" id="KW-0963">Cytoplasm</keyword>
<name>A0A6G7PX01_9BACT</name>
<comment type="catalytic activity">
    <reaction evidence="9">
        <text>GMP + ATP = GDP + ADP</text>
        <dbReference type="Rhea" id="RHEA:20780"/>
        <dbReference type="ChEBI" id="CHEBI:30616"/>
        <dbReference type="ChEBI" id="CHEBI:58115"/>
        <dbReference type="ChEBI" id="CHEBI:58189"/>
        <dbReference type="ChEBI" id="CHEBI:456216"/>
        <dbReference type="EC" id="2.7.4.8"/>
    </reaction>
</comment>
<dbReference type="PANTHER" id="PTHR23117">
    <property type="entry name" value="GUANYLATE KINASE-RELATED"/>
    <property type="match status" value="1"/>
</dbReference>
<dbReference type="InterPro" id="IPR027417">
    <property type="entry name" value="P-loop_NTPase"/>
</dbReference>
<keyword evidence="4 9" id="KW-0808">Transferase</keyword>
<evidence type="ECO:0000256" key="7">
    <source>
        <dbReference type="ARBA" id="ARBA00022840"/>
    </source>
</evidence>
<dbReference type="GO" id="GO:0004385">
    <property type="term" value="F:GMP kinase activity"/>
    <property type="evidence" value="ECO:0007669"/>
    <property type="project" value="UniProtKB-UniRule"/>
</dbReference>
<feature type="domain" description="Guanylate kinase-like" evidence="10">
    <location>
        <begin position="4"/>
        <end position="183"/>
    </location>
</feature>
<gene>
    <name evidence="9 11" type="primary">gmk</name>
    <name evidence="11" type="ORF">G4V39_06735</name>
</gene>
<dbReference type="NCBIfam" id="TIGR03263">
    <property type="entry name" value="guanyl_kin"/>
    <property type="match status" value="1"/>
</dbReference>
<dbReference type="InterPro" id="IPR008145">
    <property type="entry name" value="GK/Ca_channel_bsu"/>
</dbReference>
<accession>A0A6G7PX01</accession>